<reference evidence="1" key="1">
    <citation type="submission" date="2014-11" db="EMBL/GenBank/DDBJ databases">
        <authorList>
            <person name="Amaro Gonzalez C."/>
        </authorList>
    </citation>
    <scope>NUCLEOTIDE SEQUENCE</scope>
</reference>
<evidence type="ECO:0000313" key="1">
    <source>
        <dbReference type="EMBL" id="JAH20925.1"/>
    </source>
</evidence>
<accession>A0A0E9QXH4</accession>
<dbReference type="AlphaFoldDB" id="A0A0E9QXH4"/>
<reference evidence="1" key="2">
    <citation type="journal article" date="2015" name="Fish Shellfish Immunol.">
        <title>Early steps in the European eel (Anguilla anguilla)-Vibrio vulnificus interaction in the gills: Role of the RtxA13 toxin.</title>
        <authorList>
            <person name="Callol A."/>
            <person name="Pajuelo D."/>
            <person name="Ebbesson L."/>
            <person name="Teles M."/>
            <person name="MacKenzie S."/>
            <person name="Amaro C."/>
        </authorList>
    </citation>
    <scope>NUCLEOTIDE SEQUENCE</scope>
</reference>
<sequence length="46" mass="5360">MNFKLCLTADVAQSYNRYFLPTHRYGITMKTRTIVAFIYETCTSCS</sequence>
<organism evidence="1">
    <name type="scientific">Anguilla anguilla</name>
    <name type="common">European freshwater eel</name>
    <name type="synonym">Muraena anguilla</name>
    <dbReference type="NCBI Taxonomy" id="7936"/>
    <lineage>
        <taxon>Eukaryota</taxon>
        <taxon>Metazoa</taxon>
        <taxon>Chordata</taxon>
        <taxon>Craniata</taxon>
        <taxon>Vertebrata</taxon>
        <taxon>Euteleostomi</taxon>
        <taxon>Actinopterygii</taxon>
        <taxon>Neopterygii</taxon>
        <taxon>Teleostei</taxon>
        <taxon>Anguilliformes</taxon>
        <taxon>Anguillidae</taxon>
        <taxon>Anguilla</taxon>
    </lineage>
</organism>
<name>A0A0E9QXH4_ANGAN</name>
<proteinExistence type="predicted"/>
<dbReference type="EMBL" id="GBXM01087652">
    <property type="protein sequence ID" value="JAH20925.1"/>
    <property type="molecule type" value="Transcribed_RNA"/>
</dbReference>
<protein>
    <submittedName>
        <fullName evidence="1">Uncharacterized protein</fullName>
    </submittedName>
</protein>